<dbReference type="InterPro" id="IPR017438">
    <property type="entry name" value="ATP-NAD_kinase_N"/>
</dbReference>
<evidence type="ECO:0000256" key="2">
    <source>
        <dbReference type="ARBA" id="ARBA00022741"/>
    </source>
</evidence>
<dbReference type="InterPro" id="IPR001206">
    <property type="entry name" value="Diacylglycerol_kinase_cat_dom"/>
</dbReference>
<protein>
    <submittedName>
        <fullName evidence="6">Lipid kinase YegS</fullName>
        <ecNumber evidence="6">2.7.1.-</ecNumber>
    </submittedName>
</protein>
<dbReference type="GO" id="GO:0016301">
    <property type="term" value="F:kinase activity"/>
    <property type="evidence" value="ECO:0007669"/>
    <property type="project" value="UniProtKB-KW"/>
</dbReference>
<dbReference type="PANTHER" id="PTHR12358">
    <property type="entry name" value="SPHINGOSINE KINASE"/>
    <property type="match status" value="1"/>
</dbReference>
<keyword evidence="1 6" id="KW-0808">Transferase</keyword>
<evidence type="ECO:0000313" key="6">
    <source>
        <dbReference type="EMBL" id="CAG5071807.1"/>
    </source>
</evidence>
<dbReference type="InterPro" id="IPR045540">
    <property type="entry name" value="YegS/DAGK_C"/>
</dbReference>
<evidence type="ECO:0000256" key="1">
    <source>
        <dbReference type="ARBA" id="ARBA00022679"/>
    </source>
</evidence>
<dbReference type="EMBL" id="CAJRAU010000005">
    <property type="protein sequence ID" value="CAG5071807.1"/>
    <property type="molecule type" value="Genomic_DNA"/>
</dbReference>
<keyword evidence="7" id="KW-1185">Reference proteome</keyword>
<proteinExistence type="predicted"/>
<evidence type="ECO:0000256" key="3">
    <source>
        <dbReference type="ARBA" id="ARBA00022777"/>
    </source>
</evidence>
<dbReference type="Gene3D" id="2.60.200.40">
    <property type="match status" value="1"/>
</dbReference>
<keyword evidence="4" id="KW-0067">ATP-binding</keyword>
<dbReference type="PROSITE" id="PS50146">
    <property type="entry name" value="DAGK"/>
    <property type="match status" value="1"/>
</dbReference>
<evidence type="ECO:0000259" key="5">
    <source>
        <dbReference type="PROSITE" id="PS50146"/>
    </source>
</evidence>
<accession>A0ABM8UUQ1</accession>
<keyword evidence="3 6" id="KW-0418">Kinase</keyword>
<dbReference type="SUPFAM" id="SSF111331">
    <property type="entry name" value="NAD kinase/diacylglycerol kinase-like"/>
    <property type="match status" value="1"/>
</dbReference>
<dbReference type="InterPro" id="IPR050187">
    <property type="entry name" value="Lipid_Phosphate_FormReg"/>
</dbReference>
<dbReference type="SMART" id="SM00046">
    <property type="entry name" value="DAGKc"/>
    <property type="match status" value="1"/>
</dbReference>
<comment type="caution">
    <text evidence="6">The sequence shown here is derived from an EMBL/GenBank/DDBJ whole genome shotgun (WGS) entry which is preliminary data.</text>
</comment>
<gene>
    <name evidence="6" type="primary">yegS</name>
    <name evidence="6" type="ORF">DYBT9623_03792</name>
</gene>
<reference evidence="6 7" key="1">
    <citation type="submission" date="2021-04" db="EMBL/GenBank/DDBJ databases">
        <authorList>
            <person name="Rodrigo-Torres L."/>
            <person name="Arahal R. D."/>
            <person name="Lucena T."/>
        </authorList>
    </citation>
    <scope>NUCLEOTIDE SEQUENCE [LARGE SCALE GENOMIC DNA]</scope>
    <source>
        <strain evidence="6 7">CECT 9623</strain>
    </source>
</reference>
<evidence type="ECO:0000313" key="7">
    <source>
        <dbReference type="Proteomes" id="UP000679725"/>
    </source>
</evidence>
<feature type="domain" description="DAGKc" evidence="5">
    <location>
        <begin position="1"/>
        <end position="134"/>
    </location>
</feature>
<dbReference type="Gene3D" id="3.40.50.10330">
    <property type="entry name" value="Probable inorganic polyphosphate/atp-NAD kinase, domain 1"/>
    <property type="match status" value="1"/>
</dbReference>
<dbReference type="Pfam" id="PF19279">
    <property type="entry name" value="YegS_C"/>
    <property type="match status" value="1"/>
</dbReference>
<dbReference type="Proteomes" id="UP000679725">
    <property type="component" value="Unassembled WGS sequence"/>
</dbReference>
<sequence length="291" mass="31730">MPGSYLFILNPNSGTSTGKRTSYIVDKIQAIAGKYDCEAVILFTKERGHATALVSENAGLRDWKAIVAVGGDGTINETAQPLVGTDTPVGIIPLGSGNGLARHLGIPIALEKSLIRLFTGDPITIDSATLNDIPFFCTAGIGFDAYVGHLFSKQKVRGLASYVNVSFRAYWTYKPQVLKLNGLNTNAFSISFANAGQFGNNAWVAPEANLQDGKLDICTIKPFPKWYGTSLAYQLFTKQMKASRFIDYQSAEYAVIDTETPPMIHYDGEPLQLNTTRIEVKIKPQSLRVIV</sequence>
<keyword evidence="2" id="KW-0547">Nucleotide-binding</keyword>
<dbReference type="RefSeq" id="WP_215235084.1">
    <property type="nucleotide sequence ID" value="NZ_CAJRAU010000005.1"/>
</dbReference>
<dbReference type="InterPro" id="IPR016064">
    <property type="entry name" value="NAD/diacylglycerol_kinase_sf"/>
</dbReference>
<organism evidence="6 7">
    <name type="scientific">Dyadobacter linearis</name>
    <dbReference type="NCBI Taxonomy" id="2823330"/>
    <lineage>
        <taxon>Bacteria</taxon>
        <taxon>Pseudomonadati</taxon>
        <taxon>Bacteroidota</taxon>
        <taxon>Cytophagia</taxon>
        <taxon>Cytophagales</taxon>
        <taxon>Spirosomataceae</taxon>
        <taxon>Dyadobacter</taxon>
    </lineage>
</organism>
<name>A0ABM8UUQ1_9BACT</name>
<dbReference type="PANTHER" id="PTHR12358:SF106">
    <property type="entry name" value="LIPID KINASE YEGS"/>
    <property type="match status" value="1"/>
</dbReference>
<dbReference type="Pfam" id="PF00781">
    <property type="entry name" value="DAGK_cat"/>
    <property type="match status" value="1"/>
</dbReference>
<evidence type="ECO:0000256" key="4">
    <source>
        <dbReference type="ARBA" id="ARBA00022840"/>
    </source>
</evidence>
<dbReference type="EC" id="2.7.1.-" evidence="6"/>